<proteinExistence type="predicted"/>
<organism evidence="1">
    <name type="scientific">uncultured Caudovirales phage</name>
    <dbReference type="NCBI Taxonomy" id="2100421"/>
    <lineage>
        <taxon>Viruses</taxon>
        <taxon>Duplodnaviria</taxon>
        <taxon>Heunggongvirae</taxon>
        <taxon>Uroviricota</taxon>
        <taxon>Caudoviricetes</taxon>
        <taxon>Peduoviridae</taxon>
        <taxon>Maltschvirus</taxon>
        <taxon>Maltschvirus maltsch</taxon>
    </lineage>
</organism>
<protein>
    <submittedName>
        <fullName evidence="1">Uncharacterized protein</fullName>
    </submittedName>
</protein>
<evidence type="ECO:0000313" key="1">
    <source>
        <dbReference type="EMBL" id="CAB5219188.1"/>
    </source>
</evidence>
<dbReference type="EMBL" id="LR798269">
    <property type="protein sequence ID" value="CAB5219188.1"/>
    <property type="molecule type" value="Genomic_DNA"/>
</dbReference>
<gene>
    <name evidence="1" type="ORF">UFOVP222_37</name>
</gene>
<accession>A0A6J5TD23</accession>
<reference evidence="1" key="1">
    <citation type="submission" date="2020-05" db="EMBL/GenBank/DDBJ databases">
        <authorList>
            <person name="Chiriac C."/>
            <person name="Salcher M."/>
            <person name="Ghai R."/>
            <person name="Kavagutti S V."/>
        </authorList>
    </citation>
    <scope>NUCLEOTIDE SEQUENCE</scope>
</reference>
<name>A0A6J5TD23_9CAUD</name>
<sequence>MATCETTDFMYPLLADIYYPIVEQNPYGAVKRTWVLDRTVAIAANPAGRKYQQDVQTNNAKLDLDNSILARVRTDITESTNEELYSLNNILITNIRDKAGNLVYNESSGPRSGKASLWEISTFNPIVGAFGSVEYFKLVLLHSDNQAVDV</sequence>